<comment type="caution">
    <text evidence="2">The sequence shown here is derived from an EMBL/GenBank/DDBJ whole genome shotgun (WGS) entry which is preliminary data.</text>
</comment>
<dbReference type="EMBL" id="JAMRXG010000007">
    <property type="protein sequence ID" value="MCM6775488.1"/>
    <property type="molecule type" value="Genomic_DNA"/>
</dbReference>
<dbReference type="Pfam" id="PF01872">
    <property type="entry name" value="RibD_C"/>
    <property type="match status" value="1"/>
</dbReference>
<keyword evidence="3" id="KW-1185">Reference proteome</keyword>
<dbReference type="AlphaFoldDB" id="A0A9X2E9T0"/>
<dbReference type="InterPro" id="IPR050765">
    <property type="entry name" value="Riboflavin_Biosynth_HTPR"/>
</dbReference>
<protein>
    <submittedName>
        <fullName evidence="2">Dihydrofolate reductase family protein</fullName>
    </submittedName>
</protein>
<evidence type="ECO:0000313" key="3">
    <source>
        <dbReference type="Proteomes" id="UP001139157"/>
    </source>
</evidence>
<dbReference type="GO" id="GO:0008703">
    <property type="term" value="F:5-amino-6-(5-phosphoribosylamino)uracil reductase activity"/>
    <property type="evidence" value="ECO:0007669"/>
    <property type="project" value="InterPro"/>
</dbReference>
<dbReference type="GO" id="GO:0009231">
    <property type="term" value="P:riboflavin biosynthetic process"/>
    <property type="evidence" value="ECO:0007669"/>
    <property type="project" value="InterPro"/>
</dbReference>
<reference evidence="2" key="1">
    <citation type="submission" date="2022-06" db="EMBL/GenBank/DDBJ databases">
        <title>Novel species in genus nocardia.</title>
        <authorList>
            <person name="Li F."/>
        </authorList>
    </citation>
    <scope>NUCLEOTIDE SEQUENCE</scope>
    <source>
        <strain evidence="2">CDC141</strain>
    </source>
</reference>
<dbReference type="RefSeq" id="WP_251913737.1">
    <property type="nucleotide sequence ID" value="NZ_JAMRXG010000007.1"/>
</dbReference>
<dbReference type="SUPFAM" id="SSF53597">
    <property type="entry name" value="Dihydrofolate reductase-like"/>
    <property type="match status" value="1"/>
</dbReference>
<dbReference type="PANTHER" id="PTHR38011">
    <property type="entry name" value="DIHYDROFOLATE REDUCTASE FAMILY PROTEIN (AFU_ORTHOLOGUE AFUA_8G06820)"/>
    <property type="match status" value="1"/>
</dbReference>
<proteinExistence type="predicted"/>
<dbReference type="Gene3D" id="3.40.430.10">
    <property type="entry name" value="Dihydrofolate Reductase, subunit A"/>
    <property type="match status" value="1"/>
</dbReference>
<dbReference type="Proteomes" id="UP001139157">
    <property type="component" value="Unassembled WGS sequence"/>
</dbReference>
<evidence type="ECO:0000313" key="2">
    <source>
        <dbReference type="EMBL" id="MCM6775488.1"/>
    </source>
</evidence>
<organism evidence="2 3">
    <name type="scientific">Nocardia pulmonis</name>
    <dbReference type="NCBI Taxonomy" id="2951408"/>
    <lineage>
        <taxon>Bacteria</taxon>
        <taxon>Bacillati</taxon>
        <taxon>Actinomycetota</taxon>
        <taxon>Actinomycetes</taxon>
        <taxon>Mycobacteriales</taxon>
        <taxon>Nocardiaceae</taxon>
        <taxon>Nocardia</taxon>
    </lineage>
</organism>
<dbReference type="PANTHER" id="PTHR38011:SF12">
    <property type="entry name" value="BIFUNCTIONAL DEAMINASE-REDUCTASE DOMAIN PROTEIN"/>
    <property type="match status" value="1"/>
</dbReference>
<evidence type="ECO:0000259" key="1">
    <source>
        <dbReference type="Pfam" id="PF01872"/>
    </source>
</evidence>
<dbReference type="InterPro" id="IPR002734">
    <property type="entry name" value="RibDG_C"/>
</dbReference>
<sequence length="199" mass="21827">MSTVITGASMSIDGYIAGPGESGFEHLFAWYEAGDRELPSTHPEIPLRLSEVDHRYLSEHLERLGVLVVGRRLFDMTDGWNGIHPMDRPVVVVTHRIPQQWIDDHPGAPFTFVDGIEAALEQASKLAEGRAVAVNGGTIARQFLEAGLLDEIHIDLIPVVLGGGTPFFDQVGAAPHVLENPTIVPGERVTHLRYRVRKG</sequence>
<feature type="domain" description="Bacterial bifunctional deaminase-reductase C-terminal" evidence="1">
    <location>
        <begin position="3"/>
        <end position="173"/>
    </location>
</feature>
<accession>A0A9X2E9T0</accession>
<gene>
    <name evidence="2" type="ORF">NDR86_18605</name>
</gene>
<dbReference type="InterPro" id="IPR024072">
    <property type="entry name" value="DHFR-like_dom_sf"/>
</dbReference>
<name>A0A9X2E9T0_9NOCA</name>